<dbReference type="GO" id="GO:0016301">
    <property type="term" value="F:kinase activity"/>
    <property type="evidence" value="ECO:0007669"/>
    <property type="project" value="UniProtKB-KW"/>
</dbReference>
<proteinExistence type="predicted"/>
<accession>A0AA35RP67</accession>
<name>A0AA35RP67_GEOBA</name>
<feature type="compositionally biased region" description="Basic and acidic residues" evidence="1">
    <location>
        <begin position="30"/>
        <end position="42"/>
    </location>
</feature>
<sequence length="161" mass="18695">MLAATETTNTDLQKENSDLQLKLARSRNQSMRDIDQGLKEKSDKWAKERKAMVDEKKELQAELDKVTTGYEQLKMTKKEQESELSELRHNKELLTQWEQQIADIIQWVSDEKDARAYLKSMAKKLADDVEGLKSTANTLNRVCITIVFSLYDFRSSCIFKN</sequence>
<keyword evidence="3" id="KW-1185">Reference proteome</keyword>
<dbReference type="AlphaFoldDB" id="A0AA35RP67"/>
<organism evidence="2 3">
    <name type="scientific">Geodia barretti</name>
    <name type="common">Barrett's horny sponge</name>
    <dbReference type="NCBI Taxonomy" id="519541"/>
    <lineage>
        <taxon>Eukaryota</taxon>
        <taxon>Metazoa</taxon>
        <taxon>Porifera</taxon>
        <taxon>Demospongiae</taxon>
        <taxon>Heteroscleromorpha</taxon>
        <taxon>Tetractinellida</taxon>
        <taxon>Astrophorina</taxon>
        <taxon>Geodiidae</taxon>
        <taxon>Geodia</taxon>
    </lineage>
</organism>
<gene>
    <name evidence="2" type="ORF">GBAR_LOCUS8709</name>
</gene>
<dbReference type="Proteomes" id="UP001174909">
    <property type="component" value="Unassembled WGS sequence"/>
</dbReference>
<evidence type="ECO:0000313" key="2">
    <source>
        <dbReference type="EMBL" id="CAI8013836.1"/>
    </source>
</evidence>
<dbReference type="EMBL" id="CASHTH010001296">
    <property type="protein sequence ID" value="CAI8013836.1"/>
    <property type="molecule type" value="Genomic_DNA"/>
</dbReference>
<feature type="region of interest" description="Disordered" evidence="1">
    <location>
        <begin position="1"/>
        <end position="42"/>
    </location>
</feature>
<keyword evidence="2" id="KW-0418">Kinase</keyword>
<comment type="caution">
    <text evidence="2">The sequence shown here is derived from an EMBL/GenBank/DDBJ whole genome shotgun (WGS) entry which is preliminary data.</text>
</comment>
<keyword evidence="2" id="KW-0808">Transferase</keyword>
<evidence type="ECO:0000256" key="1">
    <source>
        <dbReference type="SAM" id="MobiDB-lite"/>
    </source>
</evidence>
<feature type="compositionally biased region" description="Polar residues" evidence="1">
    <location>
        <begin position="1"/>
        <end position="11"/>
    </location>
</feature>
<evidence type="ECO:0000313" key="3">
    <source>
        <dbReference type="Proteomes" id="UP001174909"/>
    </source>
</evidence>
<reference evidence="2" key="1">
    <citation type="submission" date="2023-03" db="EMBL/GenBank/DDBJ databases">
        <authorList>
            <person name="Steffen K."/>
            <person name="Cardenas P."/>
        </authorList>
    </citation>
    <scope>NUCLEOTIDE SEQUENCE</scope>
</reference>
<protein>
    <submittedName>
        <fullName evidence="2">Serine/threonine-protein kinase MRCK beta</fullName>
    </submittedName>
</protein>